<reference evidence="9" key="1">
    <citation type="submission" date="2023-03" db="EMBL/GenBank/DDBJ databases">
        <authorList>
            <person name="Steffen K."/>
            <person name="Cardenas P."/>
        </authorList>
    </citation>
    <scope>NUCLEOTIDE SEQUENCE</scope>
</reference>
<dbReference type="AlphaFoldDB" id="A0AA35SL79"/>
<evidence type="ECO:0000256" key="1">
    <source>
        <dbReference type="ARBA" id="ARBA00004141"/>
    </source>
</evidence>
<dbReference type="Pfam" id="PF00005">
    <property type="entry name" value="ABC_tran"/>
    <property type="match status" value="1"/>
</dbReference>
<dbReference type="PANTHER" id="PTHR24221">
    <property type="entry name" value="ATP-BINDING CASSETTE SUB-FAMILY B"/>
    <property type="match status" value="1"/>
</dbReference>
<gene>
    <name evidence="9" type="ORF">GBAR_LOCUS17662</name>
</gene>
<dbReference type="Proteomes" id="UP001174909">
    <property type="component" value="Unassembled WGS sequence"/>
</dbReference>
<keyword evidence="2 6" id="KW-0812">Transmembrane</keyword>
<feature type="transmembrane region" description="Helical" evidence="6">
    <location>
        <begin position="125"/>
        <end position="145"/>
    </location>
</feature>
<dbReference type="GO" id="GO:0016887">
    <property type="term" value="F:ATP hydrolysis activity"/>
    <property type="evidence" value="ECO:0007669"/>
    <property type="project" value="InterPro"/>
</dbReference>
<keyword evidence="4 6" id="KW-0472">Membrane</keyword>
<dbReference type="Gene3D" id="3.40.50.300">
    <property type="entry name" value="P-loop containing nucleotide triphosphate hydrolases"/>
    <property type="match status" value="1"/>
</dbReference>
<protein>
    <submittedName>
        <fullName evidence="9">Subtilin transport ATP-binding protein SpaT</fullName>
    </submittedName>
</protein>
<keyword evidence="10" id="KW-1185">Reference proteome</keyword>
<comment type="caution">
    <text evidence="9">The sequence shown here is derived from an EMBL/GenBank/DDBJ whole genome shotgun (WGS) entry which is preliminary data.</text>
</comment>
<evidence type="ECO:0000313" key="9">
    <source>
        <dbReference type="EMBL" id="CAI8031143.1"/>
    </source>
</evidence>
<dbReference type="EMBL" id="CASHTH010002520">
    <property type="protein sequence ID" value="CAI8031143.1"/>
    <property type="molecule type" value="Genomic_DNA"/>
</dbReference>
<feature type="domain" description="ABC transmembrane type-1" evidence="8">
    <location>
        <begin position="31"/>
        <end position="298"/>
    </location>
</feature>
<evidence type="ECO:0000259" key="8">
    <source>
        <dbReference type="PROSITE" id="PS50929"/>
    </source>
</evidence>
<dbReference type="GO" id="GO:0005524">
    <property type="term" value="F:ATP binding"/>
    <property type="evidence" value="ECO:0007669"/>
    <property type="project" value="UniProtKB-KW"/>
</dbReference>
<evidence type="ECO:0000256" key="5">
    <source>
        <dbReference type="SAM" id="MobiDB-lite"/>
    </source>
</evidence>
<feature type="region of interest" description="Disordered" evidence="5">
    <location>
        <begin position="1"/>
        <end position="20"/>
    </location>
</feature>
<evidence type="ECO:0000259" key="7">
    <source>
        <dbReference type="PROSITE" id="PS50893"/>
    </source>
</evidence>
<dbReference type="InterPro" id="IPR036640">
    <property type="entry name" value="ABC1_TM_sf"/>
</dbReference>
<evidence type="ECO:0000256" key="6">
    <source>
        <dbReference type="SAM" id="Phobius"/>
    </source>
</evidence>
<dbReference type="InterPro" id="IPR017871">
    <property type="entry name" value="ABC_transporter-like_CS"/>
</dbReference>
<feature type="transmembrane region" description="Helical" evidence="6">
    <location>
        <begin position="151"/>
        <end position="169"/>
    </location>
</feature>
<feature type="transmembrane region" description="Helical" evidence="6">
    <location>
        <begin position="52"/>
        <end position="74"/>
    </location>
</feature>
<dbReference type="PROSITE" id="PS00211">
    <property type="entry name" value="ABC_TRANSPORTER_1"/>
    <property type="match status" value="1"/>
</dbReference>
<organism evidence="9 10">
    <name type="scientific">Geodia barretti</name>
    <name type="common">Barrett's horny sponge</name>
    <dbReference type="NCBI Taxonomy" id="519541"/>
    <lineage>
        <taxon>Eukaryota</taxon>
        <taxon>Metazoa</taxon>
        <taxon>Porifera</taxon>
        <taxon>Demospongiae</taxon>
        <taxon>Heteroscleromorpha</taxon>
        <taxon>Tetractinellida</taxon>
        <taxon>Astrophorina</taxon>
        <taxon>Geodiidae</taxon>
        <taxon>Geodia</taxon>
    </lineage>
</organism>
<dbReference type="GO" id="GO:0016020">
    <property type="term" value="C:membrane"/>
    <property type="evidence" value="ECO:0007669"/>
    <property type="project" value="UniProtKB-SubCell"/>
</dbReference>
<evidence type="ECO:0000256" key="2">
    <source>
        <dbReference type="ARBA" id="ARBA00022692"/>
    </source>
</evidence>
<evidence type="ECO:0000256" key="3">
    <source>
        <dbReference type="ARBA" id="ARBA00022989"/>
    </source>
</evidence>
<dbReference type="PANTHER" id="PTHR24221:SF646">
    <property type="entry name" value="HAEMOLYSIN SECRETION ATP-BINDING PROTEIN"/>
    <property type="match status" value="1"/>
</dbReference>
<evidence type="ECO:0000313" key="10">
    <source>
        <dbReference type="Proteomes" id="UP001174909"/>
    </source>
</evidence>
<dbReference type="SUPFAM" id="SSF90123">
    <property type="entry name" value="ABC transporter transmembrane region"/>
    <property type="match status" value="1"/>
</dbReference>
<dbReference type="SUPFAM" id="SSF52540">
    <property type="entry name" value="P-loop containing nucleoside triphosphate hydrolases"/>
    <property type="match status" value="1"/>
</dbReference>
<keyword evidence="3 6" id="KW-1133">Transmembrane helix</keyword>
<dbReference type="InterPro" id="IPR027417">
    <property type="entry name" value="P-loop_NTPase"/>
</dbReference>
<dbReference type="InterPro" id="IPR003439">
    <property type="entry name" value="ABC_transporter-like_ATP-bd"/>
</dbReference>
<accession>A0AA35SL79</accession>
<dbReference type="InterPro" id="IPR011527">
    <property type="entry name" value="ABC1_TM_dom"/>
</dbReference>
<comment type="subcellular location">
    <subcellularLocation>
        <location evidence="1">Membrane</location>
        <topology evidence="1">Multi-pass membrane protein</topology>
    </subcellularLocation>
</comment>
<dbReference type="InterPro" id="IPR039421">
    <property type="entry name" value="Type_1_exporter"/>
</dbReference>
<dbReference type="Gene3D" id="1.20.1560.10">
    <property type="entry name" value="ABC transporter type 1, transmembrane domain"/>
    <property type="match status" value="1"/>
</dbReference>
<dbReference type="PROSITE" id="PS50893">
    <property type="entry name" value="ABC_TRANSPORTER_2"/>
    <property type="match status" value="1"/>
</dbReference>
<keyword evidence="9" id="KW-0067">ATP-binding</keyword>
<dbReference type="GO" id="GO:0140359">
    <property type="term" value="F:ABC-type transporter activity"/>
    <property type="evidence" value="ECO:0007669"/>
    <property type="project" value="InterPro"/>
</dbReference>
<keyword evidence="9" id="KW-0547">Nucleotide-binding</keyword>
<dbReference type="PROSITE" id="PS50929">
    <property type="entry name" value="ABC_TM1F"/>
    <property type="match status" value="1"/>
</dbReference>
<feature type="domain" description="ABC transporter" evidence="7">
    <location>
        <begin position="333"/>
        <end position="513"/>
    </location>
</feature>
<evidence type="ECO:0000256" key="4">
    <source>
        <dbReference type="ARBA" id="ARBA00023136"/>
    </source>
</evidence>
<proteinExistence type="predicted"/>
<name>A0AA35SL79_GEOBA</name>
<dbReference type="GO" id="GO:0034040">
    <property type="term" value="F:ATPase-coupled lipid transmembrane transporter activity"/>
    <property type="evidence" value="ECO:0007669"/>
    <property type="project" value="TreeGrafter"/>
</dbReference>
<sequence length="513" mass="56661">MSVHSGQSHKHSSHSSTGASPLVSCGQVAGLVNLITAILAKETEPSLETAAPWIIALVLLATIRNVVGTCDGYLRWKIQNHIKVHQQHALLEATTHIDFAVFDQPKTYDLIQRARQALDHRLTNFLRFLTEIGQLCVTLVGYGVLLWIADPLLVLVVVLPAIPSAWLKVKAAKRGYLYDYYATPVRRMMDYMLGLLLGSSSGQEVRLYGLFDRFFGRWRTNHQKWRKESLAKIWTEIRASIGTTIAEIVAYAIAIGILAARIVDGDLTLGDYVVLTGAAATFQGNMEGLLSQIQNILEDLPLLRDLHLFLERAEKTRTQAGTETFPKPLQQGMEVRNLRFRYPEATDDVLQDINFHVRPGEIVSIVGVNGAGKSTLIKLLLGLYQPNDGTIRYDGVDAASIAPEQIALNCAAVFQDFTRFRRPVREELVPGPPGLHIDDDTLWSVINAVGIGDRFQTLPHGLDTYLDPSLGEDGEGAELSGGEWQKVALARALARNPQVLVLDEPTCCLRSTS</sequence>